<accession>A0ABT7IT03</accession>
<protein>
    <submittedName>
        <fullName evidence="2">Uncharacterized protein</fullName>
    </submittedName>
</protein>
<keyword evidence="3" id="KW-1185">Reference proteome</keyword>
<dbReference type="RefSeq" id="WP_243375954.1">
    <property type="nucleotide sequence ID" value="NZ_JAKZJU020000002.1"/>
</dbReference>
<organism evidence="2 3">
    <name type="scientific">Mesosutterella faecium</name>
    <dbReference type="NCBI Taxonomy" id="2925194"/>
    <lineage>
        <taxon>Bacteria</taxon>
        <taxon>Pseudomonadati</taxon>
        <taxon>Pseudomonadota</taxon>
        <taxon>Betaproteobacteria</taxon>
        <taxon>Burkholderiales</taxon>
        <taxon>Sutterellaceae</taxon>
        <taxon>Mesosutterella</taxon>
    </lineage>
</organism>
<proteinExistence type="predicted"/>
<reference evidence="2" key="1">
    <citation type="submission" date="2023-03" db="EMBL/GenBank/DDBJ databases">
        <title>Mesosutterella sp. nov. isolated from porcine feces.</title>
        <authorList>
            <person name="Yu S."/>
        </authorList>
    </citation>
    <scope>NUCLEOTIDE SEQUENCE</scope>
    <source>
        <strain evidence="2">AGMB02718</strain>
    </source>
</reference>
<feature type="compositionally biased region" description="Low complexity" evidence="1">
    <location>
        <begin position="12"/>
        <end position="27"/>
    </location>
</feature>
<dbReference type="EMBL" id="JAKZJU020000002">
    <property type="protein sequence ID" value="MDL2060441.1"/>
    <property type="molecule type" value="Genomic_DNA"/>
</dbReference>
<evidence type="ECO:0000256" key="1">
    <source>
        <dbReference type="SAM" id="MobiDB-lite"/>
    </source>
</evidence>
<name>A0ABT7IT03_9BURK</name>
<gene>
    <name evidence="2" type="ORF">MUN46_010885</name>
</gene>
<feature type="compositionally biased region" description="Basic and acidic residues" evidence="1">
    <location>
        <begin position="1"/>
        <end position="11"/>
    </location>
</feature>
<sequence>MDQTKMGRGERGSSSAQQPKPAASQGPNGSFNTATNTITLTDNANLSMFAHETGHWYLEAIMSLVKDGYGDGSLKGDVKTLCDAFGIKSAEEFFQMAPGKKRVVHEQFAAWVEEHLATGKAPDESLKGLFQRFSDWIIGVYQEVFLHNTLSKRQERLFGEKLPVLSDEVRGVLDRMLGAQRQSEQVQKIMGAVKMFSERPEWVSEEEWQAYADAIDAQTQEGREALQKRSVATMGNN</sequence>
<evidence type="ECO:0000313" key="2">
    <source>
        <dbReference type="EMBL" id="MDL2060441.1"/>
    </source>
</evidence>
<evidence type="ECO:0000313" key="3">
    <source>
        <dbReference type="Proteomes" id="UP001165481"/>
    </source>
</evidence>
<feature type="region of interest" description="Disordered" evidence="1">
    <location>
        <begin position="1"/>
        <end position="36"/>
    </location>
</feature>
<comment type="caution">
    <text evidence="2">The sequence shown here is derived from an EMBL/GenBank/DDBJ whole genome shotgun (WGS) entry which is preliminary data.</text>
</comment>
<dbReference type="Proteomes" id="UP001165481">
    <property type="component" value="Unassembled WGS sequence"/>
</dbReference>